<reference evidence="2 3" key="1">
    <citation type="submission" date="2019-03" db="EMBL/GenBank/DDBJ databases">
        <title>First draft genome of Liparis tanakae, snailfish: a comprehensive survey of snailfish specific genes.</title>
        <authorList>
            <person name="Kim W."/>
            <person name="Song I."/>
            <person name="Jeong J.-H."/>
            <person name="Kim D."/>
            <person name="Kim S."/>
            <person name="Ryu S."/>
            <person name="Song J.Y."/>
            <person name="Lee S.K."/>
        </authorList>
    </citation>
    <scope>NUCLEOTIDE SEQUENCE [LARGE SCALE GENOMIC DNA]</scope>
    <source>
        <tissue evidence="2">Muscle</tissue>
    </source>
</reference>
<comment type="caution">
    <text evidence="2">The sequence shown here is derived from an EMBL/GenBank/DDBJ whole genome shotgun (WGS) entry which is preliminary data.</text>
</comment>
<evidence type="ECO:0000313" key="3">
    <source>
        <dbReference type="Proteomes" id="UP000314294"/>
    </source>
</evidence>
<dbReference type="AlphaFoldDB" id="A0A4Z2E338"/>
<name>A0A4Z2E338_9TELE</name>
<feature type="compositionally biased region" description="Basic residues" evidence="1">
    <location>
        <begin position="40"/>
        <end position="54"/>
    </location>
</feature>
<keyword evidence="3" id="KW-1185">Reference proteome</keyword>
<sequence length="64" mass="6900">MATAAAATAWGNRPSPASAARASRGTGATRSSWPRPPPPRSRRPPPRRRLRRCCHGNPNRARGC</sequence>
<accession>A0A4Z2E338</accession>
<evidence type="ECO:0000313" key="2">
    <source>
        <dbReference type="EMBL" id="TNN23143.1"/>
    </source>
</evidence>
<feature type="region of interest" description="Disordered" evidence="1">
    <location>
        <begin position="1"/>
        <end position="64"/>
    </location>
</feature>
<feature type="compositionally biased region" description="Low complexity" evidence="1">
    <location>
        <begin position="1"/>
        <end position="33"/>
    </location>
</feature>
<organism evidence="2 3">
    <name type="scientific">Liparis tanakae</name>
    <name type="common">Tanaka's snailfish</name>
    <dbReference type="NCBI Taxonomy" id="230148"/>
    <lineage>
        <taxon>Eukaryota</taxon>
        <taxon>Metazoa</taxon>
        <taxon>Chordata</taxon>
        <taxon>Craniata</taxon>
        <taxon>Vertebrata</taxon>
        <taxon>Euteleostomi</taxon>
        <taxon>Actinopterygii</taxon>
        <taxon>Neopterygii</taxon>
        <taxon>Teleostei</taxon>
        <taxon>Neoteleostei</taxon>
        <taxon>Acanthomorphata</taxon>
        <taxon>Eupercaria</taxon>
        <taxon>Perciformes</taxon>
        <taxon>Cottioidei</taxon>
        <taxon>Cottales</taxon>
        <taxon>Liparidae</taxon>
        <taxon>Liparis</taxon>
    </lineage>
</organism>
<proteinExistence type="predicted"/>
<dbReference type="Proteomes" id="UP000314294">
    <property type="component" value="Unassembled WGS sequence"/>
</dbReference>
<dbReference type="EMBL" id="SRLO01019598">
    <property type="protein sequence ID" value="TNN23143.1"/>
    <property type="molecule type" value="Genomic_DNA"/>
</dbReference>
<gene>
    <name evidence="2" type="ORF">EYF80_066740</name>
</gene>
<evidence type="ECO:0000256" key="1">
    <source>
        <dbReference type="SAM" id="MobiDB-lite"/>
    </source>
</evidence>
<protein>
    <submittedName>
        <fullName evidence="2">Uncharacterized protein</fullName>
    </submittedName>
</protein>